<dbReference type="EMBL" id="RZNC01000002">
    <property type="protein sequence ID" value="RWZ64431.1"/>
    <property type="molecule type" value="Genomic_DNA"/>
</dbReference>
<comment type="caution">
    <text evidence="4">The sequence shown here is derived from an EMBL/GenBank/DDBJ whole genome shotgun (WGS) entry which is preliminary data.</text>
</comment>
<evidence type="ECO:0000256" key="1">
    <source>
        <dbReference type="ARBA" id="ARBA00005323"/>
    </source>
</evidence>
<feature type="domain" description="D-serine dehydratase-like" evidence="3">
    <location>
        <begin position="301"/>
        <end position="393"/>
    </location>
</feature>
<dbReference type="Proteomes" id="UP000288603">
    <property type="component" value="Unassembled WGS sequence"/>
</dbReference>
<dbReference type="InterPro" id="IPR026956">
    <property type="entry name" value="D-ser_dehydrat-like_dom"/>
</dbReference>
<evidence type="ECO:0000313" key="5">
    <source>
        <dbReference type="Proteomes" id="UP000288603"/>
    </source>
</evidence>
<dbReference type="AlphaFoldDB" id="A0A3S4B7J7"/>
<comment type="similarity">
    <text evidence="1">Belongs to the DSD1 family.</text>
</comment>
<dbReference type="Gene3D" id="2.40.37.20">
    <property type="entry name" value="D-serine dehydratase-like domain"/>
    <property type="match status" value="1"/>
</dbReference>
<proteinExistence type="inferred from homology"/>
<reference evidence="4 5" key="1">
    <citation type="submission" date="2018-12" db="EMBL/GenBank/DDBJ databases">
        <authorList>
            <person name="Li F."/>
        </authorList>
    </citation>
    <scope>NUCLEOTIDE SEQUENCE [LARGE SCALE GENOMIC DNA]</scope>
    <source>
        <strain evidence="4 5">8H24J-4-2</strain>
    </source>
</reference>
<dbReference type="PANTHER" id="PTHR28004:SF8">
    <property type="entry name" value="D-SERINE DEAMINASE"/>
    <property type="match status" value="1"/>
</dbReference>
<dbReference type="OrthoDB" id="9811417at2"/>
<keyword evidence="5" id="KW-1185">Reference proteome</keyword>
<dbReference type="PANTHER" id="PTHR28004">
    <property type="entry name" value="ZGC:162816-RELATED"/>
    <property type="match status" value="1"/>
</dbReference>
<gene>
    <name evidence="4" type="ORF">ELQ92_06595</name>
</gene>
<dbReference type="SUPFAM" id="SSF51419">
    <property type="entry name" value="PLP-binding barrel"/>
    <property type="match status" value="1"/>
</dbReference>
<dbReference type="Pfam" id="PF14031">
    <property type="entry name" value="D-ser_dehydrat"/>
    <property type="match status" value="1"/>
</dbReference>
<evidence type="ECO:0000256" key="2">
    <source>
        <dbReference type="ARBA" id="ARBA00023239"/>
    </source>
</evidence>
<accession>A0A3S4B7J7</accession>
<dbReference type="InterPro" id="IPR042208">
    <property type="entry name" value="D-ser_dehydrat-like_sf"/>
</dbReference>
<evidence type="ECO:0000313" key="4">
    <source>
        <dbReference type="EMBL" id="RWZ64431.1"/>
    </source>
</evidence>
<dbReference type="Gene3D" id="3.20.20.10">
    <property type="entry name" value="Alanine racemase"/>
    <property type="match status" value="1"/>
</dbReference>
<dbReference type="Pfam" id="PF01168">
    <property type="entry name" value="Ala_racemase_N"/>
    <property type="match status" value="1"/>
</dbReference>
<dbReference type="InterPro" id="IPR029066">
    <property type="entry name" value="PLP-binding_barrel"/>
</dbReference>
<keyword evidence="2" id="KW-0456">Lyase</keyword>
<dbReference type="SMART" id="SM01119">
    <property type="entry name" value="D-ser_dehydrat"/>
    <property type="match status" value="1"/>
</dbReference>
<evidence type="ECO:0000259" key="3">
    <source>
        <dbReference type="SMART" id="SM01119"/>
    </source>
</evidence>
<dbReference type="InterPro" id="IPR001608">
    <property type="entry name" value="Ala_racemase_N"/>
</dbReference>
<dbReference type="GO" id="GO:0016829">
    <property type="term" value="F:lyase activity"/>
    <property type="evidence" value="ECO:0007669"/>
    <property type="project" value="UniProtKB-KW"/>
</dbReference>
<protein>
    <submittedName>
        <fullName evidence="4">Amino acid deaminase</fullName>
    </submittedName>
</protein>
<name>A0A3S4B7J7_9MICO</name>
<dbReference type="InterPro" id="IPR051466">
    <property type="entry name" value="D-amino_acid_metab_enzyme"/>
</dbReference>
<sequence>MSATVPDSSVTIGPQHKSIPPQLWGSTIAEAGTRGIRLTDLATPVLVIDEAALQHNTGTMQRWMAARGVSWAPHGKTTMSPELWRRALDAGAWGITVATGWQALVARAAGVERILVANEIIDPVALDALAETAPDVVFFVDSVEGATRASTAARRAGARLGVIVDLGGAGGRAGVRSGDEAFALASAVANDPHLELRGVGGYEGALAHDRNSASIDAVRSWTGQLTRVFEEAVAAGLFAADGAPIVTASGSLYFDVVAAELAPLVGEATVLLRPGAVQTHDSGFYRELSPLVGTTEELHPAIHVWAHVLARPEPGLAILDAGRRDVPYDQHLPVIDQVGGERVSPLRVTAVDDQHAYVRADAELPLAVGDRVRLALSHPCTAFDKWRLIPIVTDGSSPDAAVVDFVTTIF</sequence>
<organism evidence="4 5">
    <name type="scientific">Labedella populi</name>
    <dbReference type="NCBI Taxonomy" id="2498850"/>
    <lineage>
        <taxon>Bacteria</taxon>
        <taxon>Bacillati</taxon>
        <taxon>Actinomycetota</taxon>
        <taxon>Actinomycetes</taxon>
        <taxon>Micrococcales</taxon>
        <taxon>Microbacteriaceae</taxon>
        <taxon>Labedella</taxon>
    </lineage>
</organism>